<name>A0A1Z4KV05_ANAVA</name>
<reference evidence="2 3" key="1">
    <citation type="submission" date="2017-06" db="EMBL/GenBank/DDBJ databases">
        <title>Genome sequencing of cyanobaciteial culture collection at National Institute for Environmental Studies (NIES).</title>
        <authorList>
            <person name="Hirose Y."/>
            <person name="Shimura Y."/>
            <person name="Fujisawa T."/>
            <person name="Nakamura Y."/>
            <person name="Kawachi M."/>
        </authorList>
    </citation>
    <scope>NUCLEOTIDE SEQUENCE [LARGE SCALE GENOMIC DNA]</scope>
    <source>
        <strain evidence="2 3">NIES-23</strain>
        <plasmid evidence="3">Plasmid Plasmid1 dna</plasmid>
    </source>
</reference>
<dbReference type="AlphaFoldDB" id="A0A1Z4KV05"/>
<dbReference type="InterPro" id="IPR008893">
    <property type="entry name" value="WGR_domain"/>
</dbReference>
<dbReference type="Proteomes" id="UP000217507">
    <property type="component" value="Plasmid Plasmid1 dna"/>
</dbReference>
<protein>
    <recommendedName>
        <fullName evidence="1">WGR domain-containing protein</fullName>
    </recommendedName>
</protein>
<dbReference type="SMART" id="SM00773">
    <property type="entry name" value="WGR"/>
    <property type="match status" value="1"/>
</dbReference>
<dbReference type="InterPro" id="IPR036930">
    <property type="entry name" value="WGR_dom_sf"/>
</dbReference>
<dbReference type="Pfam" id="PF05406">
    <property type="entry name" value="WGR"/>
    <property type="match status" value="1"/>
</dbReference>
<dbReference type="EMBL" id="AP018217">
    <property type="protein sequence ID" value="BAY72764.1"/>
    <property type="molecule type" value="Genomic_DNA"/>
</dbReference>
<evidence type="ECO:0000259" key="1">
    <source>
        <dbReference type="PROSITE" id="PS51977"/>
    </source>
</evidence>
<proteinExistence type="predicted"/>
<organism evidence="2 3">
    <name type="scientific">Trichormus variabilis NIES-23</name>
    <dbReference type="NCBI Taxonomy" id="1973479"/>
    <lineage>
        <taxon>Bacteria</taxon>
        <taxon>Bacillati</taxon>
        <taxon>Cyanobacteriota</taxon>
        <taxon>Cyanophyceae</taxon>
        <taxon>Nostocales</taxon>
        <taxon>Nostocaceae</taxon>
        <taxon>Trichormus</taxon>
    </lineage>
</organism>
<dbReference type="SUPFAM" id="SSF142921">
    <property type="entry name" value="WGR domain-like"/>
    <property type="match status" value="1"/>
</dbReference>
<evidence type="ECO:0000313" key="3">
    <source>
        <dbReference type="Proteomes" id="UP000217507"/>
    </source>
</evidence>
<dbReference type="GO" id="GO:0003950">
    <property type="term" value="F:NAD+ poly-ADP-ribosyltransferase activity"/>
    <property type="evidence" value="ECO:0007669"/>
    <property type="project" value="InterPro"/>
</dbReference>
<dbReference type="SUPFAM" id="SSF47587">
    <property type="entry name" value="Domain of poly(ADP-ribose) polymerase"/>
    <property type="match status" value="1"/>
</dbReference>
<dbReference type="InterPro" id="IPR036616">
    <property type="entry name" value="Poly(ADP-ribose)pol_reg_dom_sf"/>
</dbReference>
<dbReference type="InterPro" id="IPR049809">
    <property type="entry name" value="YehF/YfeS-like_WGR"/>
</dbReference>
<dbReference type="Gene3D" id="2.20.140.10">
    <property type="entry name" value="WGR domain"/>
    <property type="match status" value="1"/>
</dbReference>
<dbReference type="SMR" id="A0A1Z4KV05"/>
<feature type="domain" description="WGR" evidence="1">
    <location>
        <begin position="1"/>
        <end position="80"/>
    </location>
</feature>
<dbReference type="CDD" id="cd07996">
    <property type="entry name" value="WGR_MMR_like"/>
    <property type="match status" value="1"/>
</dbReference>
<evidence type="ECO:0000313" key="2">
    <source>
        <dbReference type="EMBL" id="BAY72764.1"/>
    </source>
</evidence>
<sequence>MEIYLVFVDAASNSNKFWTAKVEQNQLTVQWDRVGYKAQTKVHQFTSQAQAANKYNNLVFEKKAKGYQESQPQIESCGVVDIRRAMQLLNGLRSYVTNRNFNADYINLLNQYLKIIPTPLGMQLEPYRIFTSVADVDHQRELLSSLIPATPVAVTQAKQMPESQEKIVSLRGIHKNLWRHF</sequence>
<dbReference type="PROSITE" id="PS51977">
    <property type="entry name" value="WGR"/>
    <property type="match status" value="1"/>
</dbReference>
<gene>
    <name evidence="2" type="ORF">NIES23_55920</name>
</gene>
<accession>A0A1Z4KV05</accession>
<geneLocation type="plasmid" evidence="2">
    <name>plasmid1</name>
</geneLocation>
<keyword evidence="2" id="KW-0614">Plasmid</keyword>